<dbReference type="Proteomes" id="UP001239111">
    <property type="component" value="Chromosome 1"/>
</dbReference>
<gene>
    <name evidence="1" type="ORF">QAD02_020782</name>
</gene>
<organism evidence="1 2">
    <name type="scientific">Eretmocerus hayati</name>
    <dbReference type="NCBI Taxonomy" id="131215"/>
    <lineage>
        <taxon>Eukaryota</taxon>
        <taxon>Metazoa</taxon>
        <taxon>Ecdysozoa</taxon>
        <taxon>Arthropoda</taxon>
        <taxon>Hexapoda</taxon>
        <taxon>Insecta</taxon>
        <taxon>Pterygota</taxon>
        <taxon>Neoptera</taxon>
        <taxon>Endopterygota</taxon>
        <taxon>Hymenoptera</taxon>
        <taxon>Apocrita</taxon>
        <taxon>Proctotrupomorpha</taxon>
        <taxon>Chalcidoidea</taxon>
        <taxon>Aphelinidae</taxon>
        <taxon>Aphelininae</taxon>
        <taxon>Eretmocerus</taxon>
    </lineage>
</organism>
<protein>
    <submittedName>
        <fullName evidence="1">Uncharacterized protein</fullName>
    </submittedName>
</protein>
<dbReference type="EMBL" id="CM056741">
    <property type="protein sequence ID" value="KAJ8684989.1"/>
    <property type="molecule type" value="Genomic_DNA"/>
</dbReference>
<reference evidence="1" key="1">
    <citation type="submission" date="2023-04" db="EMBL/GenBank/DDBJ databases">
        <title>A chromosome-level genome assembly of the parasitoid wasp Eretmocerus hayati.</title>
        <authorList>
            <person name="Zhong Y."/>
            <person name="Liu S."/>
            <person name="Liu Y."/>
        </authorList>
    </citation>
    <scope>NUCLEOTIDE SEQUENCE</scope>
    <source>
        <strain evidence="1">ZJU_SS_LIU_2023</strain>
    </source>
</reference>
<evidence type="ECO:0000313" key="1">
    <source>
        <dbReference type="EMBL" id="KAJ8684989.1"/>
    </source>
</evidence>
<comment type="caution">
    <text evidence="1">The sequence shown here is derived from an EMBL/GenBank/DDBJ whole genome shotgun (WGS) entry which is preliminary data.</text>
</comment>
<name>A0ACC2PNV3_9HYME</name>
<accession>A0ACC2PNV3</accession>
<evidence type="ECO:0000313" key="2">
    <source>
        <dbReference type="Proteomes" id="UP001239111"/>
    </source>
</evidence>
<proteinExistence type="predicted"/>
<sequence length="444" mass="52240">MQQVSERYRSYEMSQRYNTCDLQYMLFECCSENRSPKGCLRDPIEIKFGPTVGLLMSSKMHRVSERFPNAAARYPFETCGRILIRRRSKFLKNQTIGKPKSLSEFTDRLRNTPGGKQLRVYEPGGINHKFSFTTIRHKKNEHVALWDNHWAKIIGKVKKFSIDATYKAAHKINGVVQLLTMMAFVFESDIPFFWVLMTGRKEGDYASTFRFMQREWPEIKPRVIICDFGKALHNAIQNFWLCHVLGSFFHYAQAIFCQAIKKKVLRKKGNKKKDKTNYLLVEKFVTLVLLPRDEIEQQLKILIDECREKTGSRFNELITYYKDTWINGYTIEIFSVFLEIVRTNNAIEAYHRLLNSLLISLLTASCFIKLITRILQSYRVHYKSLVKDLRVNRRPKRLFVIEEKMLLDAWARYQKPEIDGSELFQIRLSLVSPLMNNLDYTVGD</sequence>
<keyword evidence="2" id="KW-1185">Reference proteome</keyword>